<dbReference type="Gene3D" id="3.40.50.800">
    <property type="entry name" value="Anticodon-binding domain"/>
    <property type="match status" value="1"/>
</dbReference>
<dbReference type="GO" id="GO:0005739">
    <property type="term" value="C:mitochondrion"/>
    <property type="evidence" value="ECO:0007669"/>
    <property type="project" value="TreeGrafter"/>
</dbReference>
<dbReference type="Pfam" id="PF03129">
    <property type="entry name" value="HGTP_anticodon"/>
    <property type="match status" value="1"/>
</dbReference>
<gene>
    <name evidence="2" type="ORF">LOTGIDRAFT_228927</name>
</gene>
<evidence type="ECO:0000313" key="2">
    <source>
        <dbReference type="EMBL" id="ESO88979.1"/>
    </source>
</evidence>
<dbReference type="HOGENOM" id="CLU_015515_2_1_1"/>
<feature type="domain" description="Anticodon-binding" evidence="1">
    <location>
        <begin position="305"/>
        <end position="397"/>
    </location>
</feature>
<evidence type="ECO:0000313" key="3">
    <source>
        <dbReference type="Proteomes" id="UP000030746"/>
    </source>
</evidence>
<dbReference type="Proteomes" id="UP000030746">
    <property type="component" value="Unassembled WGS sequence"/>
</dbReference>
<dbReference type="PANTHER" id="PTHR10745">
    <property type="entry name" value="GLYCYL-TRNA SYNTHETASE/DNA POLYMERASE SUBUNIT GAMMA-2"/>
    <property type="match status" value="1"/>
</dbReference>
<keyword evidence="3" id="KW-1185">Reference proteome</keyword>
<proteinExistence type="predicted"/>
<dbReference type="EMBL" id="KB202619">
    <property type="protein sequence ID" value="ESO88979.1"/>
    <property type="molecule type" value="Genomic_DNA"/>
</dbReference>
<dbReference type="SUPFAM" id="SSF55681">
    <property type="entry name" value="Class II aaRS and biotin synthetases"/>
    <property type="match status" value="1"/>
</dbReference>
<dbReference type="GO" id="GO:0006264">
    <property type="term" value="P:mitochondrial DNA replication"/>
    <property type="evidence" value="ECO:0007669"/>
    <property type="project" value="TreeGrafter"/>
</dbReference>
<dbReference type="AlphaFoldDB" id="V4BK80"/>
<dbReference type="CTD" id="20247838"/>
<reference evidence="2 3" key="1">
    <citation type="journal article" date="2013" name="Nature">
        <title>Insights into bilaterian evolution from three spiralian genomes.</title>
        <authorList>
            <person name="Simakov O."/>
            <person name="Marletaz F."/>
            <person name="Cho S.J."/>
            <person name="Edsinger-Gonzales E."/>
            <person name="Havlak P."/>
            <person name="Hellsten U."/>
            <person name="Kuo D.H."/>
            <person name="Larsson T."/>
            <person name="Lv J."/>
            <person name="Arendt D."/>
            <person name="Savage R."/>
            <person name="Osoegawa K."/>
            <person name="de Jong P."/>
            <person name="Grimwood J."/>
            <person name="Chapman J.A."/>
            <person name="Shapiro H."/>
            <person name="Aerts A."/>
            <person name="Otillar R.P."/>
            <person name="Terry A.Y."/>
            <person name="Boore J.L."/>
            <person name="Grigoriev I.V."/>
            <person name="Lindberg D.R."/>
            <person name="Seaver E.C."/>
            <person name="Weisblat D.A."/>
            <person name="Putnam N.H."/>
            <person name="Rokhsar D.S."/>
        </authorList>
    </citation>
    <scope>NUCLEOTIDE SEQUENCE [LARGE SCALE GENOMIC DNA]</scope>
</reference>
<dbReference type="SUPFAM" id="SSF52954">
    <property type="entry name" value="Class II aaRS ABD-related"/>
    <property type="match status" value="1"/>
</dbReference>
<dbReference type="InterPro" id="IPR045864">
    <property type="entry name" value="aa-tRNA-synth_II/BPL/LPL"/>
</dbReference>
<dbReference type="KEGG" id="lgi:LOTGIDRAFT_228927"/>
<protein>
    <recommendedName>
        <fullName evidence="1">Anticodon-binding domain-containing protein</fullName>
    </recommendedName>
</protein>
<dbReference type="OMA" id="DEMGIMF"/>
<dbReference type="InterPro" id="IPR027031">
    <property type="entry name" value="Gly-tRNA_synthase/POLG2"/>
</dbReference>
<organism evidence="2 3">
    <name type="scientific">Lottia gigantea</name>
    <name type="common">Giant owl limpet</name>
    <dbReference type="NCBI Taxonomy" id="225164"/>
    <lineage>
        <taxon>Eukaryota</taxon>
        <taxon>Metazoa</taxon>
        <taxon>Spiralia</taxon>
        <taxon>Lophotrochozoa</taxon>
        <taxon>Mollusca</taxon>
        <taxon>Gastropoda</taxon>
        <taxon>Patellogastropoda</taxon>
        <taxon>Lottioidea</taxon>
        <taxon>Lottiidae</taxon>
        <taxon>Lottia</taxon>
    </lineage>
</organism>
<dbReference type="OrthoDB" id="57698at2759"/>
<dbReference type="RefSeq" id="XP_009060029.1">
    <property type="nucleotide sequence ID" value="XM_009061781.1"/>
</dbReference>
<sequence length="403" mass="46709">MAAICVKKFRSLLIRNGYIFEDVQKHGNEIKKLVKYGTPSTLLRRNIQSEWWENVVVQNENAFPVENSCIFESQNLETNNNRLKIIDSQTPEKQLYLCRSVSDDLLEHYLPTLRILDCHLPFSLVSTGKYYDSHSTIKHNQSNDHLLQLSIEKTSLVLQHFISSSNMFQSVDKWMVERVRWWKKYFRLPGNVVTNDTKSDSDELLTRDICYKCPWGNEVIESIRNLGDQPLIDLELRTGQNCKGKWKKKSALPHILQLETSLENSMTAFLLDSYDEREIFSTAKSDEKQEKCLLLLHSHLAPYKVAVATPINRTRQVSLIADHFMTELRKTGVMVFNTLHIENSTQGAQFQQYDELGIPYTIVLNEQTVEKGIVGLRDRNTSTKEQLHMTNVIEKLLSYIKPL</sequence>
<dbReference type="InterPro" id="IPR004154">
    <property type="entry name" value="Anticodon-bd"/>
</dbReference>
<dbReference type="InterPro" id="IPR036621">
    <property type="entry name" value="Anticodon-bd_dom_sf"/>
</dbReference>
<accession>V4BK80</accession>
<dbReference type="PANTHER" id="PTHR10745:SF8">
    <property type="entry name" value="DNA POLYMERASE SUBUNIT GAMMA-2, MITOCHONDRIAL"/>
    <property type="match status" value="1"/>
</dbReference>
<dbReference type="STRING" id="225164.V4BK80"/>
<name>V4BK80_LOTGI</name>
<dbReference type="Gene3D" id="3.30.930.10">
    <property type="entry name" value="Bira Bifunctional Protein, Domain 2"/>
    <property type="match status" value="1"/>
</dbReference>
<evidence type="ECO:0000259" key="1">
    <source>
        <dbReference type="Pfam" id="PF03129"/>
    </source>
</evidence>
<dbReference type="GeneID" id="20247838"/>